<dbReference type="InterPro" id="IPR047149">
    <property type="entry name" value="KIF11-like"/>
</dbReference>
<feature type="region of interest" description="Disordered" evidence="6">
    <location>
        <begin position="1506"/>
        <end position="1528"/>
    </location>
</feature>
<dbReference type="EMBL" id="FN649728">
    <property type="protein sequence ID" value="CBJ27557.1"/>
    <property type="molecule type" value="Genomic_DNA"/>
</dbReference>
<dbReference type="OrthoDB" id="568026at2759"/>
<feature type="region of interest" description="Disordered" evidence="6">
    <location>
        <begin position="19"/>
        <end position="40"/>
    </location>
</feature>
<feature type="region of interest" description="Disordered" evidence="6">
    <location>
        <begin position="699"/>
        <end position="734"/>
    </location>
</feature>
<dbReference type="InterPro" id="IPR036961">
    <property type="entry name" value="Kinesin_motor_dom_sf"/>
</dbReference>
<feature type="compositionally biased region" description="Basic and acidic residues" evidence="6">
    <location>
        <begin position="1162"/>
        <end position="1172"/>
    </location>
</feature>
<feature type="region of interest" description="Disordered" evidence="6">
    <location>
        <begin position="443"/>
        <end position="468"/>
    </location>
</feature>
<dbReference type="STRING" id="2880.D7G6H2"/>
<feature type="region of interest" description="Disordered" evidence="6">
    <location>
        <begin position="594"/>
        <end position="626"/>
    </location>
</feature>
<feature type="compositionally biased region" description="Gly residues" evidence="6">
    <location>
        <begin position="1748"/>
        <end position="1766"/>
    </location>
</feature>
<dbReference type="InterPro" id="IPR027417">
    <property type="entry name" value="P-loop_NTPase"/>
</dbReference>
<feature type="coiled-coil region" evidence="5">
    <location>
        <begin position="1351"/>
        <end position="1378"/>
    </location>
</feature>
<feature type="compositionally biased region" description="Basic and acidic residues" evidence="6">
    <location>
        <begin position="252"/>
        <end position="266"/>
    </location>
</feature>
<feature type="region of interest" description="Disordered" evidence="6">
    <location>
        <begin position="868"/>
        <end position="1011"/>
    </location>
</feature>
<feature type="compositionally biased region" description="Basic and acidic residues" evidence="6">
    <location>
        <begin position="1193"/>
        <end position="1215"/>
    </location>
</feature>
<evidence type="ECO:0000256" key="2">
    <source>
        <dbReference type="ARBA" id="ARBA00022490"/>
    </source>
</evidence>
<evidence type="ECO:0000256" key="1">
    <source>
        <dbReference type="ARBA" id="ARBA00004245"/>
    </source>
</evidence>
<keyword evidence="2" id="KW-0963">Cytoplasm</keyword>
<feature type="compositionally biased region" description="Polar residues" evidence="6">
    <location>
        <begin position="941"/>
        <end position="954"/>
    </location>
</feature>
<evidence type="ECO:0000256" key="5">
    <source>
        <dbReference type="SAM" id="Coils"/>
    </source>
</evidence>
<evidence type="ECO:0000313" key="8">
    <source>
        <dbReference type="EMBL" id="CBJ27557.1"/>
    </source>
</evidence>
<reference evidence="8 9" key="1">
    <citation type="journal article" date="2010" name="Nature">
        <title>The Ectocarpus genome and the independent evolution of multicellularity in brown algae.</title>
        <authorList>
            <person name="Cock J.M."/>
            <person name="Sterck L."/>
            <person name="Rouze P."/>
            <person name="Scornet D."/>
            <person name="Allen A.E."/>
            <person name="Amoutzias G."/>
            <person name="Anthouard V."/>
            <person name="Artiguenave F."/>
            <person name="Aury J.M."/>
            <person name="Badger J.H."/>
            <person name="Beszteri B."/>
            <person name="Billiau K."/>
            <person name="Bonnet E."/>
            <person name="Bothwell J.H."/>
            <person name="Bowler C."/>
            <person name="Boyen C."/>
            <person name="Brownlee C."/>
            <person name="Carrano C.J."/>
            <person name="Charrier B."/>
            <person name="Cho G.Y."/>
            <person name="Coelho S.M."/>
            <person name="Collen J."/>
            <person name="Corre E."/>
            <person name="Da Silva C."/>
            <person name="Delage L."/>
            <person name="Delaroque N."/>
            <person name="Dittami S.M."/>
            <person name="Doulbeau S."/>
            <person name="Elias M."/>
            <person name="Farnham G."/>
            <person name="Gachon C.M."/>
            <person name="Gschloessl B."/>
            <person name="Heesch S."/>
            <person name="Jabbari K."/>
            <person name="Jubin C."/>
            <person name="Kawai H."/>
            <person name="Kimura K."/>
            <person name="Kloareg B."/>
            <person name="Kupper F.C."/>
            <person name="Lang D."/>
            <person name="Le Bail A."/>
            <person name="Leblanc C."/>
            <person name="Lerouge P."/>
            <person name="Lohr M."/>
            <person name="Lopez P.J."/>
            <person name="Martens C."/>
            <person name="Maumus F."/>
            <person name="Michel G."/>
            <person name="Miranda-Saavedra D."/>
            <person name="Morales J."/>
            <person name="Moreau H."/>
            <person name="Motomura T."/>
            <person name="Nagasato C."/>
            <person name="Napoli C.A."/>
            <person name="Nelson D.R."/>
            <person name="Nyvall-Collen P."/>
            <person name="Peters A.F."/>
            <person name="Pommier C."/>
            <person name="Potin P."/>
            <person name="Poulain J."/>
            <person name="Quesneville H."/>
            <person name="Read B."/>
            <person name="Rensing S.A."/>
            <person name="Ritter A."/>
            <person name="Rousvoal S."/>
            <person name="Samanta M."/>
            <person name="Samson G."/>
            <person name="Schroeder D.C."/>
            <person name="Segurens B."/>
            <person name="Strittmatter M."/>
            <person name="Tonon T."/>
            <person name="Tregear J.W."/>
            <person name="Valentin K."/>
            <person name="von Dassow P."/>
            <person name="Yamagishi T."/>
            <person name="Van de Peer Y."/>
            <person name="Wincker P."/>
        </authorList>
    </citation>
    <scope>NUCLEOTIDE SEQUENCE [LARGE SCALE GENOMIC DNA]</scope>
    <source>
        <strain evidence="9">Ec32 / CCAP1310/4</strain>
    </source>
</reference>
<keyword evidence="9" id="KW-1185">Reference proteome</keyword>
<dbReference type="GO" id="GO:0090307">
    <property type="term" value="P:mitotic spindle assembly"/>
    <property type="evidence" value="ECO:0007669"/>
    <property type="project" value="TreeGrafter"/>
</dbReference>
<dbReference type="GO" id="GO:0072686">
    <property type="term" value="C:mitotic spindle"/>
    <property type="evidence" value="ECO:0007669"/>
    <property type="project" value="TreeGrafter"/>
</dbReference>
<proteinExistence type="predicted"/>
<feature type="compositionally biased region" description="Gly residues" evidence="6">
    <location>
        <begin position="457"/>
        <end position="468"/>
    </location>
</feature>
<gene>
    <name evidence="8" type="ORF">Esi_0075_0013</name>
</gene>
<dbReference type="GO" id="GO:0005524">
    <property type="term" value="F:ATP binding"/>
    <property type="evidence" value="ECO:0007669"/>
    <property type="project" value="InterPro"/>
</dbReference>
<dbReference type="PANTHER" id="PTHR47970">
    <property type="entry name" value="KINESIN-LIKE PROTEIN KIF11"/>
    <property type="match status" value="1"/>
</dbReference>
<name>D7G6H2_ECTSI</name>
<feature type="coiled-coil region" evidence="5">
    <location>
        <begin position="1535"/>
        <end position="1562"/>
    </location>
</feature>
<feature type="region of interest" description="Disordered" evidence="6">
    <location>
        <begin position="511"/>
        <end position="531"/>
    </location>
</feature>
<feature type="compositionally biased region" description="Low complexity" evidence="6">
    <location>
        <begin position="1064"/>
        <end position="1074"/>
    </location>
</feature>
<evidence type="ECO:0000256" key="6">
    <source>
        <dbReference type="SAM" id="MobiDB-lite"/>
    </source>
</evidence>
<feature type="region of interest" description="Disordered" evidence="6">
    <location>
        <begin position="1746"/>
        <end position="1770"/>
    </location>
</feature>
<evidence type="ECO:0000256" key="3">
    <source>
        <dbReference type="ARBA" id="ARBA00023175"/>
    </source>
</evidence>
<feature type="compositionally biased region" description="Polar residues" evidence="6">
    <location>
        <begin position="120"/>
        <end position="132"/>
    </location>
</feature>
<dbReference type="InterPro" id="IPR001752">
    <property type="entry name" value="Kinesin_motor_dom"/>
</dbReference>
<feature type="domain" description="Kinesin motor" evidence="7">
    <location>
        <begin position="21"/>
        <end position="167"/>
    </location>
</feature>
<feature type="region of interest" description="Disordered" evidence="6">
    <location>
        <begin position="1024"/>
        <end position="1116"/>
    </location>
</feature>
<dbReference type="GO" id="GO:0051231">
    <property type="term" value="P:spindle elongation"/>
    <property type="evidence" value="ECO:0007669"/>
    <property type="project" value="TreeGrafter"/>
</dbReference>
<feature type="region of interest" description="Disordered" evidence="6">
    <location>
        <begin position="317"/>
        <end position="408"/>
    </location>
</feature>
<feature type="compositionally biased region" description="Polar residues" evidence="6">
    <location>
        <begin position="1435"/>
        <end position="1444"/>
    </location>
</feature>
<dbReference type="Pfam" id="PF00225">
    <property type="entry name" value="Kinesin"/>
    <property type="match status" value="1"/>
</dbReference>
<accession>D7G6H2</accession>
<feature type="compositionally biased region" description="Low complexity" evidence="6">
    <location>
        <begin position="389"/>
        <end position="404"/>
    </location>
</feature>
<comment type="subcellular location">
    <subcellularLocation>
        <location evidence="1">Cytoplasm</location>
        <location evidence="1">Cytoskeleton</location>
    </subcellularLocation>
</comment>
<feature type="region of interest" description="Disordered" evidence="6">
    <location>
        <begin position="1878"/>
        <end position="1930"/>
    </location>
</feature>
<keyword evidence="4" id="KW-0206">Cytoskeleton</keyword>
<feature type="compositionally biased region" description="Basic and acidic residues" evidence="6">
    <location>
        <begin position="873"/>
        <end position="884"/>
    </location>
</feature>
<feature type="compositionally biased region" description="Low complexity" evidence="6">
    <location>
        <begin position="1234"/>
        <end position="1245"/>
    </location>
</feature>
<dbReference type="GO" id="GO:0005876">
    <property type="term" value="C:spindle microtubule"/>
    <property type="evidence" value="ECO:0007669"/>
    <property type="project" value="TreeGrafter"/>
</dbReference>
<dbReference type="Proteomes" id="UP000002630">
    <property type="component" value="Linkage Group LG03"/>
</dbReference>
<dbReference type="PANTHER" id="PTHR47970:SF12">
    <property type="entry name" value="KINESIN FAMILY MEMBER 11"/>
    <property type="match status" value="1"/>
</dbReference>
<sequence length="1930" mass="203232">MLGSVDARRGELSAVVRIRSPANSSETTEPPDLCVRRDGPRHVSVEAPECRTTSRQKESFEVTRVLQLNATPEEIFAGVGSPVVDWLWDGFNAVVLSYGQARSGKTSLLVGNGAPLTETPGESSQRAQSLPKGNSEPGRIGSGRLGKGRRRGDEEGLLKDILRDIFDKAAAAGPADAADPVLVACQEKQLSPTTGEPPYETLNPLAGSWSPSRHANDSPGFDVCPGGIGTLLGTQEVTPNGAGTATVHTKRYGIDSERSEGRRDSTEPVATADQIYGSESRNETGKQISRRSITGESGLRAVVALSAWEVAGKHVTDLFVDPSPDSGSTGGSSNGRKNSMGNSSSSIEVDDKGTRGVAGRSRSRNRSNRNRAAGSDCSRRGGNRGGGSRNSRGRSGSDDSSSTGAGWPTGYPEGFLSVRAPNLSTALELVDVAQSRCSACRRQRATATSEAAKGSRGKGGGGGKAGGGTAVESAAAAANSSHVFFRVVVYNTLEETVSTLHIVDLAGGWEPPSEKPAGRRGSKCSGMGSVRPSAVSREWNSFDAMMVGLVPPPPPPPPATAVPPDRVNDSGCNCGHVEKGGIAFDAGGATAVNAEAAASESRPAPPPPAHPVFGSPKGKTFGGGGGGKLVEALRPLISGNTRTWLVVSVGGDGKCGGGAAWRALDVARRATGISTTCIRLRGVALTDLRLRSPSEVLPVVDGSHTSNPEDEFSASVSGVSNRRRGRTRASASTTSVDTVTALTVGSPLNETSRVEQTLLSTAGGGQNSTTFGYPEPEQVLHAPISLVPLLSGLSEGERSLFSFGERTGDGGESSAGSSSVDDFLAGFVRGGGDDDDRPRLISSSGVLQADDMLENEPEQATPAGQVIAAPLGERGDGNRSDVVKGKPSRTSKPKAFAASAVRGSLSFSEQRQHDQHAPQLQGSRLRPGGRAATVGPKPSAGTPSTTSFTYNGSGSARGFENDGGEEDDNDPPATLRESRLRNEAFSRKVAAGEPGVIDAEAESPAESRARENIDRMMSLLLEEVLPDRRKASSTAGPAVTSSSSEGGGGHHAASPVGVSRDRTAAASATADAVARQSSSFRSSLPRGPTPPPVGRPSDDDQSAPAMQSTPDSATFLTPIEVLMRTPAGGASIGCKSKREEEQRGHCRQCTASDDTTPTSRAETSRRAKEETLHPPGWVQGQAPKVRAVGRSGRMADEHTSMPTPKARDIVGRDTGDANIGRRSRAASSGTGDALSRLSRGNSSGSSSGGGGTRRSSRGLSTGGARQTSTSDRNTDERDGGECMKVEVGSARVENNGAHAFEDKLDGMEDEGGALLGRHHAALLRVVREQEDRGKQMIRRFEAKECDWLERVTTLEADLEGLRAEAVETRGRLRRAEESSPSAEVFERYEAHTGILEAENTSLRDQNISLELRLLDTLRQSTTTASSTGRTTVATETNSHLSLSGCQQHRHHAALVSTRATATGEKEGNQDSEICPKQHKPGTGALQQAEASAKACVDGGATSRFRVDGRVPPSGSVGEAGKPWPSGGTPMCAAVLKDLRRRLKEAELEAKKMRAERAGMDKRDRLCQAQLRTLKEQRSKLREFLLREREHEVKLTASRLESARAEVIAEDKAAEVEHLLDNQAALVAEREDLVLALAEERKKSRQFDEDRVAYGHIRRFIERHAGGRPAEWDEEVSVIGHDQVKDVGARRPAENLEGMGKERKYPSLHRQEVVGMGNTPGGAPGHREAGERVKESAVRALDERMATRGSGGGRSVNGVEEGGGGGVSFETLRPRKSASTIDATPSGSCQGVTTDGSRHLYSDVYRQKLSARVGAICRDDDDARSGYGTGGARFREDSNNYSHSHYALKFTVGSERSGQVKPLVQRTPLKGSLQAECSRKADGGYSSHGKTAVPDDDWLFGGGGEHGPGVHDNENAEYHESSFATTKAVEG</sequence>
<dbReference type="GO" id="GO:0007018">
    <property type="term" value="P:microtubule-based movement"/>
    <property type="evidence" value="ECO:0007669"/>
    <property type="project" value="InterPro"/>
</dbReference>
<dbReference type="EMBL" id="FN648981">
    <property type="protein sequence ID" value="CBJ27557.1"/>
    <property type="molecule type" value="Genomic_DNA"/>
</dbReference>
<evidence type="ECO:0000313" key="9">
    <source>
        <dbReference type="Proteomes" id="UP000002630"/>
    </source>
</evidence>
<feature type="region of interest" description="Disordered" evidence="6">
    <location>
        <begin position="1421"/>
        <end position="1444"/>
    </location>
</feature>
<keyword evidence="3" id="KW-0505">Motor protein</keyword>
<dbReference type="GO" id="GO:0008017">
    <property type="term" value="F:microtubule binding"/>
    <property type="evidence" value="ECO:0007669"/>
    <property type="project" value="InterPro"/>
</dbReference>
<feature type="compositionally biased region" description="Polar residues" evidence="6">
    <location>
        <begin position="336"/>
        <end position="347"/>
    </location>
</feature>
<dbReference type="Gene3D" id="3.40.850.10">
    <property type="entry name" value="Kinesin motor domain"/>
    <property type="match status" value="1"/>
</dbReference>
<feature type="compositionally biased region" description="Basic and acidic residues" evidence="6">
    <location>
        <begin position="1272"/>
        <end position="1281"/>
    </location>
</feature>
<feature type="region of interest" description="Disordered" evidence="6">
    <location>
        <begin position="251"/>
        <end position="291"/>
    </location>
</feature>
<dbReference type="GO" id="GO:0008574">
    <property type="term" value="F:plus-end-directed microtubule motor activity"/>
    <property type="evidence" value="ECO:0007669"/>
    <property type="project" value="TreeGrafter"/>
</dbReference>
<feature type="compositionally biased region" description="Low complexity" evidence="6">
    <location>
        <begin position="1421"/>
        <end position="1434"/>
    </location>
</feature>
<feature type="compositionally biased region" description="Polar residues" evidence="6">
    <location>
        <begin position="1149"/>
        <end position="1161"/>
    </location>
</feature>
<dbReference type="InParanoid" id="D7G6H2"/>
<dbReference type="SUPFAM" id="SSF52540">
    <property type="entry name" value="P-loop containing nucleoside triphosphate hydrolases"/>
    <property type="match status" value="1"/>
</dbReference>
<feature type="region of interest" description="Disordered" evidence="6">
    <location>
        <begin position="112"/>
        <end position="152"/>
    </location>
</feature>
<feature type="region of interest" description="Disordered" evidence="6">
    <location>
        <begin position="1128"/>
        <end position="1281"/>
    </location>
</feature>
<keyword evidence="5" id="KW-0175">Coiled coil</keyword>
<evidence type="ECO:0000256" key="4">
    <source>
        <dbReference type="ARBA" id="ARBA00023212"/>
    </source>
</evidence>
<feature type="compositionally biased region" description="Basic and acidic residues" evidence="6">
    <location>
        <begin position="976"/>
        <end position="986"/>
    </location>
</feature>
<organism evidence="8 9">
    <name type="scientific">Ectocarpus siliculosus</name>
    <name type="common">Brown alga</name>
    <name type="synonym">Conferva siliculosa</name>
    <dbReference type="NCBI Taxonomy" id="2880"/>
    <lineage>
        <taxon>Eukaryota</taxon>
        <taxon>Sar</taxon>
        <taxon>Stramenopiles</taxon>
        <taxon>Ochrophyta</taxon>
        <taxon>PX clade</taxon>
        <taxon>Phaeophyceae</taxon>
        <taxon>Ectocarpales</taxon>
        <taxon>Ectocarpaceae</taxon>
        <taxon>Ectocarpus</taxon>
    </lineage>
</organism>
<evidence type="ECO:0000259" key="7">
    <source>
        <dbReference type="Pfam" id="PF00225"/>
    </source>
</evidence>
<feature type="compositionally biased region" description="Basic and acidic residues" evidence="6">
    <location>
        <begin position="1907"/>
        <end position="1919"/>
    </location>
</feature>
<protein>
    <recommendedName>
        <fullName evidence="7">Kinesin motor domain-containing protein</fullName>
    </recommendedName>
</protein>
<feature type="compositionally biased region" description="Polar residues" evidence="6">
    <location>
        <begin position="1104"/>
        <end position="1115"/>
    </location>
</feature>